<dbReference type="AlphaFoldDB" id="A0A381VVE8"/>
<dbReference type="InterPro" id="IPR046450">
    <property type="entry name" value="PA_dom_sf"/>
</dbReference>
<dbReference type="InterPro" id="IPR039373">
    <property type="entry name" value="Peptidase_M28B"/>
</dbReference>
<protein>
    <recommendedName>
        <fullName evidence="1">Peptidase M28 domain-containing protein</fullName>
    </recommendedName>
</protein>
<dbReference type="SUPFAM" id="SSF52025">
    <property type="entry name" value="PA domain"/>
    <property type="match status" value="1"/>
</dbReference>
<dbReference type="EMBL" id="UINC01009894">
    <property type="protein sequence ID" value="SVA44235.1"/>
    <property type="molecule type" value="Genomic_DNA"/>
</dbReference>
<gene>
    <name evidence="2" type="ORF">METZ01_LOCUS97089</name>
</gene>
<organism evidence="2">
    <name type="scientific">marine metagenome</name>
    <dbReference type="NCBI Taxonomy" id="408172"/>
    <lineage>
        <taxon>unclassified sequences</taxon>
        <taxon>metagenomes</taxon>
        <taxon>ecological metagenomes</taxon>
    </lineage>
</organism>
<dbReference type="Pfam" id="PF04389">
    <property type="entry name" value="Peptidase_M28"/>
    <property type="match status" value="1"/>
</dbReference>
<name>A0A381VVE8_9ZZZZ</name>
<sequence>MDCVTLLKGLKSLFFTALILVNASCTGSDESVSGTQSPGWVETSGDVQDAFLQWPLPPGADQYADIDGRRMLEYVVEQAEISRRYRDEVHPKFWGRIIGSESDAWSAEWLKDNFESLGLSDVRIQPFDLAPQWMPQTYEVVITSGNTTLELESAQPTYRAIPTPSGGLDLEAVYVGLGREADFRGRDVRGKAVFTYGMFGLGDQGAVARADTAGASAIFDVHMLPGNMRYQAYPARASVPTMTLGGDDGVAVERLVASAPPEQPVRVSIRLDVEMVPDLQTSIVWGTLPGMTDETIYVMAHRDGWFDASGDNAAGVASMLGLAQHYSSMPQSERRRTLVFMGIDGHHNSGEGSSVGGRWLVENREELFGQTALVINAEHPSTVQTSSRPRWASTIREMGPGQDIFWTNSYTGQQWYAGGTSRPELQQITVNAFREFGVTYYLEPNHWPPAGDLSRIFQYVPGVATSDFYHYFHTDLETPETVPWTGLEASTRAYARIIDEVNKHDLSVFKRPEEVGQ</sequence>
<accession>A0A381VVE8</accession>
<dbReference type="PANTHER" id="PTHR10404">
    <property type="entry name" value="N-ACETYLATED-ALPHA-LINKED ACIDIC DIPEPTIDASE"/>
    <property type="match status" value="1"/>
</dbReference>
<reference evidence="2" key="1">
    <citation type="submission" date="2018-05" db="EMBL/GenBank/DDBJ databases">
        <authorList>
            <person name="Lanie J.A."/>
            <person name="Ng W.-L."/>
            <person name="Kazmierczak K.M."/>
            <person name="Andrzejewski T.M."/>
            <person name="Davidsen T.M."/>
            <person name="Wayne K.J."/>
            <person name="Tettelin H."/>
            <person name="Glass J.I."/>
            <person name="Rusch D."/>
            <person name="Podicherti R."/>
            <person name="Tsui H.-C.T."/>
            <person name="Winkler M.E."/>
        </authorList>
    </citation>
    <scope>NUCLEOTIDE SEQUENCE</scope>
</reference>
<dbReference type="SUPFAM" id="SSF53187">
    <property type="entry name" value="Zn-dependent exopeptidases"/>
    <property type="match status" value="1"/>
</dbReference>
<dbReference type="InterPro" id="IPR007484">
    <property type="entry name" value="Peptidase_M28"/>
</dbReference>
<proteinExistence type="predicted"/>
<evidence type="ECO:0000313" key="2">
    <source>
        <dbReference type="EMBL" id="SVA44235.1"/>
    </source>
</evidence>
<evidence type="ECO:0000259" key="1">
    <source>
        <dbReference type="Pfam" id="PF04389"/>
    </source>
</evidence>
<dbReference type="Gene3D" id="3.50.30.30">
    <property type="match status" value="1"/>
</dbReference>
<feature type="domain" description="Peptidase M28" evidence="1">
    <location>
        <begin position="284"/>
        <end position="491"/>
    </location>
</feature>
<dbReference type="Gene3D" id="3.40.630.10">
    <property type="entry name" value="Zn peptidases"/>
    <property type="match status" value="1"/>
</dbReference>
<dbReference type="PANTHER" id="PTHR10404:SF46">
    <property type="entry name" value="VACUOLAR PROTEIN SORTING-ASSOCIATED PROTEIN 70"/>
    <property type="match status" value="1"/>
</dbReference>